<feature type="region of interest" description="Disordered" evidence="2">
    <location>
        <begin position="24"/>
        <end position="56"/>
    </location>
</feature>
<evidence type="ECO:0000256" key="1">
    <source>
        <dbReference type="ARBA" id="ARBA00006068"/>
    </source>
</evidence>
<dbReference type="EMBL" id="JADOTZ010000001">
    <property type="protein sequence ID" value="MBG6083580.1"/>
    <property type="molecule type" value="Genomic_DNA"/>
</dbReference>
<evidence type="ECO:0000313" key="6">
    <source>
        <dbReference type="Proteomes" id="UP000625033"/>
    </source>
</evidence>
<protein>
    <submittedName>
        <fullName evidence="5">LCP family protein required for cell wall assembly</fullName>
    </submittedName>
</protein>
<dbReference type="PROSITE" id="PS51257">
    <property type="entry name" value="PROKAR_LIPOPROTEIN"/>
    <property type="match status" value="1"/>
</dbReference>
<accession>A0A931DBB0</accession>
<dbReference type="Proteomes" id="UP000625033">
    <property type="component" value="Unassembled WGS sequence"/>
</dbReference>
<keyword evidence="3" id="KW-0732">Signal</keyword>
<dbReference type="RefSeq" id="WP_196834997.1">
    <property type="nucleotide sequence ID" value="NZ_JADOTZ010000001.1"/>
</dbReference>
<name>A0A931DBB0_9MICC</name>
<evidence type="ECO:0000256" key="2">
    <source>
        <dbReference type="SAM" id="MobiDB-lite"/>
    </source>
</evidence>
<comment type="similarity">
    <text evidence="1">Belongs to the LytR/CpsA/Psr (LCP) family.</text>
</comment>
<gene>
    <name evidence="5" type="ORF">IW252_000347</name>
</gene>
<feature type="domain" description="Cell envelope-related transcriptional attenuator" evidence="4">
    <location>
        <begin position="172"/>
        <end position="298"/>
    </location>
</feature>
<proteinExistence type="inferred from homology"/>
<feature type="chain" id="PRO_5038842547" evidence="3">
    <location>
        <begin position="24"/>
        <end position="390"/>
    </location>
</feature>
<reference evidence="5" key="1">
    <citation type="submission" date="2020-11" db="EMBL/GenBank/DDBJ databases">
        <title>Sequencing the genomes of 1000 actinobacteria strains.</title>
        <authorList>
            <person name="Klenk H.-P."/>
        </authorList>
    </citation>
    <scope>NUCLEOTIDE SEQUENCE</scope>
    <source>
        <strain evidence="5">DSM 26152</strain>
    </source>
</reference>
<evidence type="ECO:0000256" key="3">
    <source>
        <dbReference type="SAM" id="SignalP"/>
    </source>
</evidence>
<dbReference type="PANTHER" id="PTHR33392:SF6">
    <property type="entry name" value="POLYISOPRENYL-TEICHOIC ACID--PEPTIDOGLYCAN TEICHOIC ACID TRANSFERASE TAGU"/>
    <property type="match status" value="1"/>
</dbReference>
<feature type="signal peptide" evidence="3">
    <location>
        <begin position="1"/>
        <end position="23"/>
    </location>
</feature>
<keyword evidence="6" id="KW-1185">Reference proteome</keyword>
<feature type="compositionally biased region" description="Polar residues" evidence="2">
    <location>
        <begin position="39"/>
        <end position="56"/>
    </location>
</feature>
<dbReference type="InterPro" id="IPR004474">
    <property type="entry name" value="LytR_CpsA_psr"/>
</dbReference>
<dbReference type="PANTHER" id="PTHR33392">
    <property type="entry name" value="POLYISOPRENYL-TEICHOIC ACID--PEPTIDOGLYCAN TEICHOIC ACID TRANSFERASE TAGU"/>
    <property type="match status" value="1"/>
</dbReference>
<sequence length="390" mass="40026">MHSPRLRTYCGLALTASLALSLAGCSGDSSHPEPPASTEGASATPTPTPQVPSVDTSGLSAELGELATQWYTGAFVPVGDRATAAAQARTTSSGHLTVDAATGTWNGQEVAVLTAGDDVTLAVSAAEGWTIVGGWWPSLGLNQPALGDGPRHLLFAGSDAREKEGEDITRARADALQVVGVDGMGGGAIVGIPRDLWVPMASGGNAKINAALVFDGPEGQQQAVENATGFELDGYVLTGFLGFQAIVEEAGGLPMDAPVPVKNVSAGEVLLNPVDALMYVRERKTLPGGDFDRSFHQGIALLGFGANALLEGPQALAGALSLVDPHVVTNVSAEDMLTFAAWLYRTDLTQVGHTVPDAPFGTSADGQSILVNDDGVQSVFDDFADGHLGE</sequence>
<dbReference type="AlphaFoldDB" id="A0A931DBB0"/>
<organism evidence="5 6">
    <name type="scientific">Zhihengliuella flava</name>
    <dbReference type="NCBI Taxonomy" id="1285193"/>
    <lineage>
        <taxon>Bacteria</taxon>
        <taxon>Bacillati</taxon>
        <taxon>Actinomycetota</taxon>
        <taxon>Actinomycetes</taxon>
        <taxon>Micrococcales</taxon>
        <taxon>Micrococcaceae</taxon>
        <taxon>Zhihengliuella</taxon>
    </lineage>
</organism>
<dbReference type="Gene3D" id="3.40.630.190">
    <property type="entry name" value="LCP protein"/>
    <property type="match status" value="1"/>
</dbReference>
<comment type="caution">
    <text evidence="5">The sequence shown here is derived from an EMBL/GenBank/DDBJ whole genome shotgun (WGS) entry which is preliminary data.</text>
</comment>
<evidence type="ECO:0000313" key="5">
    <source>
        <dbReference type="EMBL" id="MBG6083580.1"/>
    </source>
</evidence>
<dbReference type="InterPro" id="IPR050922">
    <property type="entry name" value="LytR/CpsA/Psr_CW_biosynth"/>
</dbReference>
<dbReference type="Pfam" id="PF03816">
    <property type="entry name" value="LytR_cpsA_psr"/>
    <property type="match status" value="1"/>
</dbReference>
<evidence type="ECO:0000259" key="4">
    <source>
        <dbReference type="Pfam" id="PF03816"/>
    </source>
</evidence>